<sequence>MATLLASQAALAQQPPALAASSIMRTLVDESTAMFTDDASEMPPARTRTPGGVCGLRWRVAFSASTQPPNNYSRSSSTDIAQNVLTMTPITRMPFLISRSVAVPPCYVVGDPLFAAFIGSTAAALRIRREEHEKGLPASQLWPTLRRCVFQSRLESPADDANTLRSGCRRAGLIFA</sequence>
<organism evidence="1 2">
    <name type="scientific">Drechslerella dactyloides</name>
    <name type="common">Nematode-trapping fungus</name>
    <name type="synonym">Arthrobotrys dactyloides</name>
    <dbReference type="NCBI Taxonomy" id="74499"/>
    <lineage>
        <taxon>Eukaryota</taxon>
        <taxon>Fungi</taxon>
        <taxon>Dikarya</taxon>
        <taxon>Ascomycota</taxon>
        <taxon>Pezizomycotina</taxon>
        <taxon>Orbiliomycetes</taxon>
        <taxon>Orbiliales</taxon>
        <taxon>Orbiliaceae</taxon>
        <taxon>Drechslerella</taxon>
    </lineage>
</organism>
<proteinExistence type="predicted"/>
<evidence type="ECO:0000313" key="2">
    <source>
        <dbReference type="Proteomes" id="UP001221413"/>
    </source>
</evidence>
<keyword evidence="2" id="KW-1185">Reference proteome</keyword>
<dbReference type="AlphaFoldDB" id="A0AAD6IRK3"/>
<dbReference type="Proteomes" id="UP001221413">
    <property type="component" value="Unassembled WGS sequence"/>
</dbReference>
<evidence type="ECO:0000313" key="1">
    <source>
        <dbReference type="EMBL" id="KAJ6256594.1"/>
    </source>
</evidence>
<accession>A0AAD6IRK3</accession>
<reference evidence="1" key="1">
    <citation type="submission" date="2023-01" db="EMBL/GenBank/DDBJ databases">
        <title>The chitinases involved in constricting ring structure development in the nematode-trapping fungus Drechslerella dactyloides.</title>
        <authorList>
            <person name="Wang R."/>
            <person name="Zhang L."/>
            <person name="Tang P."/>
            <person name="Li S."/>
            <person name="Liang L."/>
        </authorList>
    </citation>
    <scope>NUCLEOTIDE SEQUENCE</scope>
    <source>
        <strain evidence="1">YMF1.00031</strain>
    </source>
</reference>
<protein>
    <submittedName>
        <fullName evidence="1">Uncharacterized protein</fullName>
    </submittedName>
</protein>
<dbReference type="EMBL" id="JAQGDS010000012">
    <property type="protein sequence ID" value="KAJ6256594.1"/>
    <property type="molecule type" value="Genomic_DNA"/>
</dbReference>
<name>A0AAD6IRK3_DREDA</name>
<comment type="caution">
    <text evidence="1">The sequence shown here is derived from an EMBL/GenBank/DDBJ whole genome shotgun (WGS) entry which is preliminary data.</text>
</comment>
<gene>
    <name evidence="1" type="ORF">Dda_8459</name>
</gene>